<name>A0A1B0ZQ00_9RHOB</name>
<reference evidence="2 4" key="1">
    <citation type="submission" date="2016-04" db="EMBL/GenBank/DDBJ databases">
        <authorList>
            <person name="Evans L.H."/>
            <person name="Alamgir A."/>
            <person name="Owens N."/>
            <person name="Weber N.D."/>
            <person name="Virtaneva K."/>
            <person name="Barbian K."/>
            <person name="Babar A."/>
            <person name="Rosenke K."/>
        </authorList>
    </citation>
    <scope>NUCLEOTIDE SEQUENCE [LARGE SCALE GENOMIC DNA]</scope>
    <source>
        <strain evidence="2 4">JL2886</strain>
    </source>
</reference>
<reference evidence="3 5" key="2">
    <citation type="submission" date="2023-02" db="EMBL/GenBank/DDBJ databases">
        <title>Population genomics of bacteria associated with diatom.</title>
        <authorList>
            <person name="Xie J."/>
            <person name="Wang H."/>
        </authorList>
    </citation>
    <scope>NUCLEOTIDE SEQUENCE [LARGE SCALE GENOMIC DNA]</scope>
    <source>
        <strain evidence="3 5">PT47_8</strain>
    </source>
</reference>
<sequence>MPVIVINPNSTEAMTASILAAARRTAPDIRFEGWTSVGGPPAIEGPEDGARAVPPLLELVRKASDAGARAIVIACFDDTGLDEARQLATCPVLGIGQASYVMAELIGGPTAVITTVQAAVPVIEANIDAQGHASHIGTIRAANVPVLLLEDSPAEAAAAFTAAAHQLPPDTVNVIIGCAGAVSVTGHLGDLPGLTVIDGVTAAAKLSRALVG</sequence>
<dbReference type="EMBL" id="JARCJK010000007">
    <property type="protein sequence ID" value="MDE4166879.1"/>
    <property type="molecule type" value="Genomic_DNA"/>
</dbReference>
<dbReference type="OrthoDB" id="9791723at2"/>
<organism evidence="2 4">
    <name type="scientific">Phaeobacter gallaeciensis</name>
    <dbReference type="NCBI Taxonomy" id="60890"/>
    <lineage>
        <taxon>Bacteria</taxon>
        <taxon>Pseudomonadati</taxon>
        <taxon>Pseudomonadota</taxon>
        <taxon>Alphaproteobacteria</taxon>
        <taxon>Rhodobacterales</taxon>
        <taxon>Roseobacteraceae</taxon>
        <taxon>Phaeobacter</taxon>
    </lineage>
</organism>
<evidence type="ECO:0000256" key="1">
    <source>
        <dbReference type="ARBA" id="ARBA00038414"/>
    </source>
</evidence>
<accession>A0A1B0ZQ00</accession>
<dbReference type="PATRIC" id="fig|60890.4.peg.1224"/>
<evidence type="ECO:0000313" key="4">
    <source>
        <dbReference type="Proteomes" id="UP000092565"/>
    </source>
</evidence>
<dbReference type="AlphaFoldDB" id="A0A1B0ZQ00"/>
<protein>
    <submittedName>
        <fullName evidence="3">Aspartate/glutamate racemase family protein</fullName>
    </submittedName>
</protein>
<keyword evidence="4" id="KW-1185">Reference proteome</keyword>
<dbReference type="PANTHER" id="PTHR28047:SF5">
    <property type="entry name" value="PROTEIN DCG1"/>
    <property type="match status" value="1"/>
</dbReference>
<dbReference type="InterPro" id="IPR015942">
    <property type="entry name" value="Asp/Glu/hydantoin_racemase"/>
</dbReference>
<dbReference type="EMBL" id="CP015124">
    <property type="protein sequence ID" value="ANP36168.1"/>
    <property type="molecule type" value="Genomic_DNA"/>
</dbReference>
<evidence type="ECO:0000313" key="5">
    <source>
        <dbReference type="Proteomes" id="UP001218364"/>
    </source>
</evidence>
<dbReference type="InterPro" id="IPR053714">
    <property type="entry name" value="Iso_Racemase_Enz_sf"/>
</dbReference>
<dbReference type="InterPro" id="IPR052186">
    <property type="entry name" value="Hydantoin_racemase-like"/>
</dbReference>
<proteinExistence type="inferred from homology"/>
<evidence type="ECO:0000313" key="3">
    <source>
        <dbReference type="EMBL" id="MDE4166879.1"/>
    </source>
</evidence>
<dbReference type="Pfam" id="PF01177">
    <property type="entry name" value="Asp_Glu_race"/>
    <property type="match status" value="1"/>
</dbReference>
<dbReference type="RefSeq" id="WP_065271179.1">
    <property type="nucleotide sequence ID" value="NZ_CP015124.1"/>
</dbReference>
<comment type="similarity">
    <text evidence="1">Belongs to the HyuE racemase family.</text>
</comment>
<evidence type="ECO:0000313" key="2">
    <source>
        <dbReference type="EMBL" id="ANP36168.1"/>
    </source>
</evidence>
<dbReference type="PANTHER" id="PTHR28047">
    <property type="entry name" value="PROTEIN DCG1"/>
    <property type="match status" value="1"/>
</dbReference>
<dbReference type="Proteomes" id="UP001218364">
    <property type="component" value="Unassembled WGS sequence"/>
</dbReference>
<dbReference type="GO" id="GO:0047661">
    <property type="term" value="F:amino-acid racemase activity"/>
    <property type="evidence" value="ECO:0007669"/>
    <property type="project" value="InterPro"/>
</dbReference>
<gene>
    <name evidence="2" type="ORF">JL2886_01248</name>
    <name evidence="3" type="ORF">PXK24_14370</name>
</gene>
<dbReference type="Proteomes" id="UP000092565">
    <property type="component" value="Chromosome"/>
</dbReference>
<dbReference type="Gene3D" id="3.40.50.12500">
    <property type="match status" value="1"/>
</dbReference>